<dbReference type="AlphaFoldDB" id="A0A096B054"/>
<accession>A0A096B054</accession>
<keyword evidence="2" id="KW-1185">Reference proteome</keyword>
<protein>
    <submittedName>
        <fullName evidence="1">Uncharacterized protein</fullName>
    </submittedName>
</protein>
<dbReference type="PATRIC" id="fig|742738.3.peg.4196"/>
<dbReference type="RefSeq" id="WP_044943641.1">
    <property type="nucleotide sequence ID" value="NZ_KN174169.1"/>
</dbReference>
<sequence length="88" mass="10130">MARLADLADGYMDAAVRLRMGLEEVKAELETAEGGRRRALEGEARMLRQMLKEMRDLRQLAEGYYTRPRDGTYTMSQIYAPRVDSTKQ</sequence>
<name>A0A096B054_FLAPL</name>
<dbReference type="Proteomes" id="UP000029585">
    <property type="component" value="Unassembled WGS sequence"/>
</dbReference>
<organism evidence="1 2">
    <name type="scientific">Flavonifractor plautii 1_3_50AFAA</name>
    <dbReference type="NCBI Taxonomy" id="742738"/>
    <lineage>
        <taxon>Bacteria</taxon>
        <taxon>Bacillati</taxon>
        <taxon>Bacillota</taxon>
        <taxon>Clostridia</taxon>
        <taxon>Eubacteriales</taxon>
        <taxon>Oscillospiraceae</taxon>
        <taxon>Flavonifractor</taxon>
    </lineage>
</organism>
<evidence type="ECO:0000313" key="1">
    <source>
        <dbReference type="EMBL" id="KGF52326.1"/>
    </source>
</evidence>
<dbReference type="EMBL" id="ADLO01000127">
    <property type="protein sequence ID" value="KGF52326.1"/>
    <property type="molecule type" value="Genomic_DNA"/>
</dbReference>
<proteinExistence type="predicted"/>
<dbReference type="HOGENOM" id="CLU_2463653_0_0_9"/>
<gene>
    <name evidence="1" type="ORF">HMPREF9460_04082</name>
</gene>
<comment type="caution">
    <text evidence="1">The sequence shown here is derived from an EMBL/GenBank/DDBJ whole genome shotgun (WGS) entry which is preliminary data.</text>
</comment>
<reference evidence="1 2" key="1">
    <citation type="submission" date="2011-08" db="EMBL/GenBank/DDBJ databases">
        <title>The Genome Sequence of Clostridium orbiscindens 1_3_50AFAA.</title>
        <authorList>
            <consortium name="The Broad Institute Genome Sequencing Platform"/>
            <person name="Earl A."/>
            <person name="Ward D."/>
            <person name="Feldgarden M."/>
            <person name="Gevers D."/>
            <person name="Daigneault M."/>
            <person name="Strauss J."/>
            <person name="Allen-Vercoe E."/>
            <person name="Young S.K."/>
            <person name="Zeng Q."/>
            <person name="Gargeya S."/>
            <person name="Fitzgerald M."/>
            <person name="Haas B."/>
            <person name="Abouelleil A."/>
            <person name="Alvarado L."/>
            <person name="Arachchi H.M."/>
            <person name="Berlin A."/>
            <person name="Brown A."/>
            <person name="Chapman S.B."/>
            <person name="Chen Z."/>
            <person name="Dunbar C."/>
            <person name="Freedman E."/>
            <person name="Gearin G."/>
            <person name="Gellesch M."/>
            <person name="Goldberg J."/>
            <person name="Griggs A."/>
            <person name="Gujja S."/>
            <person name="Heiman D."/>
            <person name="Howarth C."/>
            <person name="Larson L."/>
            <person name="Lui A."/>
            <person name="MacDonald P.J.P."/>
            <person name="Montmayeur A."/>
            <person name="Murphy C."/>
            <person name="Neiman D."/>
            <person name="Pearson M."/>
            <person name="Priest M."/>
            <person name="Roberts A."/>
            <person name="Saif S."/>
            <person name="Shea T."/>
            <person name="Shenoy N."/>
            <person name="Sisk P."/>
            <person name="Stolte C."/>
            <person name="Sykes S."/>
            <person name="Wortman J."/>
            <person name="Nusbaum C."/>
            <person name="Birren B."/>
        </authorList>
    </citation>
    <scope>NUCLEOTIDE SEQUENCE [LARGE SCALE GENOMIC DNA]</scope>
    <source>
        <strain evidence="1 2">1_3_50AFAA</strain>
    </source>
</reference>
<evidence type="ECO:0000313" key="2">
    <source>
        <dbReference type="Proteomes" id="UP000029585"/>
    </source>
</evidence>